<dbReference type="Gene3D" id="2.20.25.240">
    <property type="match status" value="1"/>
</dbReference>
<feature type="domain" description="FLYWCH-type" evidence="4">
    <location>
        <begin position="46"/>
        <end position="103"/>
    </location>
</feature>
<evidence type="ECO:0000256" key="1">
    <source>
        <dbReference type="ARBA" id="ARBA00022723"/>
    </source>
</evidence>
<feature type="non-terminal residue" evidence="5">
    <location>
        <position position="1"/>
    </location>
</feature>
<keyword evidence="1" id="KW-0479">Metal-binding</keyword>
<keyword evidence="6" id="KW-1185">Reference proteome</keyword>
<organism evidence="5 6">
    <name type="scientific">Iphiclides podalirius</name>
    <name type="common">scarce swallowtail</name>
    <dbReference type="NCBI Taxonomy" id="110791"/>
    <lineage>
        <taxon>Eukaryota</taxon>
        <taxon>Metazoa</taxon>
        <taxon>Ecdysozoa</taxon>
        <taxon>Arthropoda</taxon>
        <taxon>Hexapoda</taxon>
        <taxon>Insecta</taxon>
        <taxon>Pterygota</taxon>
        <taxon>Neoptera</taxon>
        <taxon>Endopterygota</taxon>
        <taxon>Lepidoptera</taxon>
        <taxon>Glossata</taxon>
        <taxon>Ditrysia</taxon>
        <taxon>Papilionoidea</taxon>
        <taxon>Papilionidae</taxon>
        <taxon>Papilioninae</taxon>
        <taxon>Iphiclides</taxon>
    </lineage>
</organism>
<keyword evidence="2" id="KW-0863">Zinc-finger</keyword>
<evidence type="ECO:0000313" key="5">
    <source>
        <dbReference type="EMBL" id="CAH2040286.1"/>
    </source>
</evidence>
<accession>A0ABN8HRZ6</accession>
<evidence type="ECO:0000313" key="6">
    <source>
        <dbReference type="Proteomes" id="UP000837857"/>
    </source>
</evidence>
<dbReference type="InterPro" id="IPR007588">
    <property type="entry name" value="Znf_FLYWCH"/>
</dbReference>
<name>A0ABN8HRZ6_9NEOP</name>
<proteinExistence type="predicted"/>
<gene>
    <name evidence="5" type="ORF">IPOD504_LOCUS2449</name>
</gene>
<dbReference type="EMBL" id="OW152824">
    <property type="protein sequence ID" value="CAH2040286.1"/>
    <property type="molecule type" value="Genomic_DNA"/>
</dbReference>
<evidence type="ECO:0000256" key="3">
    <source>
        <dbReference type="ARBA" id="ARBA00022833"/>
    </source>
</evidence>
<sequence length="106" mass="11913">MTYSSLFRVAPLDLHNDEDGQGAAAGRLQVSYERLPWCEELLPVIYTTTKMAKVLLLGGYKYRANGSRGAKVRWRCATHERFRCRAVVHTIQGTVVYIKGDHNTGA</sequence>
<evidence type="ECO:0000256" key="2">
    <source>
        <dbReference type="ARBA" id="ARBA00022771"/>
    </source>
</evidence>
<keyword evidence="3" id="KW-0862">Zinc</keyword>
<reference evidence="5" key="1">
    <citation type="submission" date="2022-03" db="EMBL/GenBank/DDBJ databases">
        <authorList>
            <person name="Martin H S."/>
        </authorList>
    </citation>
    <scope>NUCLEOTIDE SEQUENCE</scope>
</reference>
<dbReference type="Proteomes" id="UP000837857">
    <property type="component" value="Chromosome 12"/>
</dbReference>
<evidence type="ECO:0000259" key="4">
    <source>
        <dbReference type="Pfam" id="PF04500"/>
    </source>
</evidence>
<dbReference type="Pfam" id="PF04500">
    <property type="entry name" value="FLYWCH"/>
    <property type="match status" value="1"/>
</dbReference>
<protein>
    <recommendedName>
        <fullName evidence="4">FLYWCH-type domain-containing protein</fullName>
    </recommendedName>
</protein>